<dbReference type="PRINTS" id="PR00344">
    <property type="entry name" value="BCTRLSENSOR"/>
</dbReference>
<dbReference type="GO" id="GO:0000156">
    <property type="term" value="F:phosphorelay response regulator activity"/>
    <property type="evidence" value="ECO:0007669"/>
    <property type="project" value="TreeGrafter"/>
</dbReference>
<dbReference type="GO" id="GO:0007234">
    <property type="term" value="P:osmosensory signaling via phosphorelay pathway"/>
    <property type="evidence" value="ECO:0007669"/>
    <property type="project" value="TreeGrafter"/>
</dbReference>
<dbReference type="InterPro" id="IPR003594">
    <property type="entry name" value="HATPase_dom"/>
</dbReference>
<evidence type="ECO:0000256" key="6">
    <source>
        <dbReference type="ARBA" id="ARBA00022692"/>
    </source>
</evidence>
<evidence type="ECO:0000256" key="12">
    <source>
        <dbReference type="ARBA" id="ARBA00023136"/>
    </source>
</evidence>
<evidence type="ECO:0000256" key="2">
    <source>
        <dbReference type="ARBA" id="ARBA00004141"/>
    </source>
</evidence>
<dbReference type="InterPro" id="IPR000014">
    <property type="entry name" value="PAS"/>
</dbReference>
<dbReference type="FunFam" id="3.30.565.10:FF:000006">
    <property type="entry name" value="Sensor histidine kinase WalK"/>
    <property type="match status" value="1"/>
</dbReference>
<dbReference type="InterPro" id="IPR005467">
    <property type="entry name" value="His_kinase_dom"/>
</dbReference>
<dbReference type="PANTHER" id="PTHR42878:SF7">
    <property type="entry name" value="SENSOR HISTIDINE KINASE GLRK"/>
    <property type="match status" value="1"/>
</dbReference>
<gene>
    <name evidence="16" type="ORF">K8I29_04965</name>
</gene>
<dbReference type="InterPro" id="IPR004358">
    <property type="entry name" value="Sig_transdc_His_kin-like_C"/>
</dbReference>
<evidence type="ECO:0000313" key="17">
    <source>
        <dbReference type="Proteomes" id="UP000705867"/>
    </source>
</evidence>
<dbReference type="EC" id="2.7.13.3" evidence="3"/>
<dbReference type="Gene3D" id="3.30.565.10">
    <property type="entry name" value="Histidine kinase-like ATPase, C-terminal domain"/>
    <property type="match status" value="1"/>
</dbReference>
<dbReference type="SMART" id="SM00091">
    <property type="entry name" value="PAS"/>
    <property type="match status" value="1"/>
</dbReference>
<dbReference type="Pfam" id="PF00512">
    <property type="entry name" value="HisKA"/>
    <property type="match status" value="1"/>
</dbReference>
<evidence type="ECO:0000256" key="4">
    <source>
        <dbReference type="ARBA" id="ARBA00022553"/>
    </source>
</evidence>
<dbReference type="CDD" id="cd00075">
    <property type="entry name" value="HATPase"/>
    <property type="match status" value="1"/>
</dbReference>
<dbReference type="PROSITE" id="PS50112">
    <property type="entry name" value="PAS"/>
    <property type="match status" value="1"/>
</dbReference>
<dbReference type="InterPro" id="IPR036890">
    <property type="entry name" value="HATPase_C_sf"/>
</dbReference>
<dbReference type="InterPro" id="IPR003661">
    <property type="entry name" value="HisK_dim/P_dom"/>
</dbReference>
<evidence type="ECO:0000256" key="8">
    <source>
        <dbReference type="ARBA" id="ARBA00022777"/>
    </source>
</evidence>
<dbReference type="GO" id="GO:0005524">
    <property type="term" value="F:ATP binding"/>
    <property type="evidence" value="ECO:0007669"/>
    <property type="project" value="UniProtKB-KW"/>
</dbReference>
<dbReference type="GO" id="GO:0006355">
    <property type="term" value="P:regulation of DNA-templated transcription"/>
    <property type="evidence" value="ECO:0007669"/>
    <property type="project" value="InterPro"/>
</dbReference>
<dbReference type="PROSITE" id="PS50109">
    <property type="entry name" value="HIS_KIN"/>
    <property type="match status" value="1"/>
</dbReference>
<dbReference type="SUPFAM" id="SSF55785">
    <property type="entry name" value="PYP-like sensor domain (PAS domain)"/>
    <property type="match status" value="1"/>
</dbReference>
<proteinExistence type="predicted"/>
<dbReference type="EMBL" id="JAIOIV010000035">
    <property type="protein sequence ID" value="MBZ0155552.1"/>
    <property type="molecule type" value="Genomic_DNA"/>
</dbReference>
<dbReference type="GO" id="GO:0030295">
    <property type="term" value="F:protein kinase activator activity"/>
    <property type="evidence" value="ECO:0007669"/>
    <property type="project" value="TreeGrafter"/>
</dbReference>
<keyword evidence="5" id="KW-0808">Transferase</keyword>
<comment type="caution">
    <text evidence="16">The sequence shown here is derived from an EMBL/GenBank/DDBJ whole genome shotgun (WGS) entry which is preliminary data.</text>
</comment>
<evidence type="ECO:0000259" key="15">
    <source>
        <dbReference type="PROSITE" id="PS50113"/>
    </source>
</evidence>
<dbReference type="Pfam" id="PF02518">
    <property type="entry name" value="HATPase_c"/>
    <property type="match status" value="1"/>
</dbReference>
<name>A0A953M194_9BACT</name>
<dbReference type="Proteomes" id="UP000705867">
    <property type="component" value="Unassembled WGS sequence"/>
</dbReference>
<keyword evidence="4" id="KW-0597">Phosphoprotein</keyword>
<reference evidence="16" key="1">
    <citation type="journal article" date="2021" name="bioRxiv">
        <title>Unraveling nitrogen, sulfur and carbon metabolic pathways and microbial community transcriptional responses to substrate deprivation and toxicity stresses in a bioreactor mimicking anoxic brackish coastal sediment conditions.</title>
        <authorList>
            <person name="Martins P.D."/>
            <person name="Echeveste M.J."/>
            <person name="Arshad A."/>
            <person name="Kurth J."/>
            <person name="Ouboter H."/>
            <person name="Jetten M.S.M."/>
            <person name="Welte C.U."/>
        </authorList>
    </citation>
    <scope>NUCLEOTIDE SEQUENCE</scope>
    <source>
        <strain evidence="16">MAG_39</strain>
    </source>
</reference>
<dbReference type="PROSITE" id="PS50113">
    <property type="entry name" value="PAC"/>
    <property type="match status" value="1"/>
</dbReference>
<dbReference type="SMART" id="SM00388">
    <property type="entry name" value="HisKA"/>
    <property type="match status" value="1"/>
</dbReference>
<evidence type="ECO:0000256" key="10">
    <source>
        <dbReference type="ARBA" id="ARBA00022989"/>
    </source>
</evidence>
<dbReference type="Gene3D" id="1.10.287.130">
    <property type="match status" value="1"/>
</dbReference>
<dbReference type="AlphaFoldDB" id="A0A953M194"/>
<accession>A0A953M194</accession>
<evidence type="ECO:0000256" key="1">
    <source>
        <dbReference type="ARBA" id="ARBA00000085"/>
    </source>
</evidence>
<dbReference type="NCBIfam" id="TIGR00229">
    <property type="entry name" value="sensory_box"/>
    <property type="match status" value="1"/>
</dbReference>
<evidence type="ECO:0000256" key="9">
    <source>
        <dbReference type="ARBA" id="ARBA00022840"/>
    </source>
</evidence>
<dbReference type="SUPFAM" id="SSF47384">
    <property type="entry name" value="Homodimeric domain of signal transducing histidine kinase"/>
    <property type="match status" value="1"/>
</dbReference>
<dbReference type="InterPro" id="IPR035965">
    <property type="entry name" value="PAS-like_dom_sf"/>
</dbReference>
<reference evidence="16" key="2">
    <citation type="submission" date="2021-08" db="EMBL/GenBank/DDBJ databases">
        <authorList>
            <person name="Dalcin Martins P."/>
        </authorList>
    </citation>
    <scope>NUCLEOTIDE SEQUENCE</scope>
    <source>
        <strain evidence="16">MAG_39</strain>
    </source>
</reference>
<evidence type="ECO:0000313" key="16">
    <source>
        <dbReference type="EMBL" id="MBZ0155552.1"/>
    </source>
</evidence>
<evidence type="ECO:0000259" key="13">
    <source>
        <dbReference type="PROSITE" id="PS50109"/>
    </source>
</evidence>
<dbReference type="Gene3D" id="3.30.450.20">
    <property type="entry name" value="PAS domain"/>
    <property type="match status" value="1"/>
</dbReference>
<organism evidence="16 17">
    <name type="scientific">Candidatus Nitrobium versatile</name>
    <dbReference type="NCBI Taxonomy" id="2884831"/>
    <lineage>
        <taxon>Bacteria</taxon>
        <taxon>Pseudomonadati</taxon>
        <taxon>Nitrospirota</taxon>
        <taxon>Nitrospiria</taxon>
        <taxon>Nitrospirales</taxon>
        <taxon>Nitrospiraceae</taxon>
        <taxon>Candidatus Nitrobium</taxon>
    </lineage>
</organism>
<evidence type="ECO:0000256" key="11">
    <source>
        <dbReference type="ARBA" id="ARBA00023012"/>
    </source>
</evidence>
<dbReference type="InterPro" id="IPR000700">
    <property type="entry name" value="PAS-assoc_C"/>
</dbReference>
<evidence type="ECO:0000256" key="5">
    <source>
        <dbReference type="ARBA" id="ARBA00022679"/>
    </source>
</evidence>
<sequence length="348" mass="38323">MKKQQIYDVIINALPVGFSMVDKKGIIVDFNPAAEEITGYLKEEVIGKSHLALLHGTAEREACPLFKYALLESKQTIAAETVITRKSGEPVSLSVTTAPLLNHKGVAVGGIELFRDITELKRLEQERKNILAMFAHDMKNPIIIAEGFLSRLLLGKSGPLTELQQTYLFIIRDELGGLLDLITSFLEFSRFEAKEYKPVPGPFNIETDIHKHIEAAKVEAEAKGVTLLFEFPEKMIPVITADAMMVDRVIRNLLGNALKHTPSGGTVTVRLLEREHDILVQVADTGVGIAAEHLPYLFGAFYRVDRDEEGSGLGLAIAKSIIDAHGGKIWVESTPGRGSTFSFTLPKH</sequence>
<dbReference type="SUPFAM" id="SSF55874">
    <property type="entry name" value="ATPase domain of HSP90 chaperone/DNA topoisomerase II/histidine kinase"/>
    <property type="match status" value="1"/>
</dbReference>
<feature type="domain" description="PAC" evidence="15">
    <location>
        <begin position="77"/>
        <end position="129"/>
    </location>
</feature>
<dbReference type="InterPro" id="IPR036097">
    <property type="entry name" value="HisK_dim/P_sf"/>
</dbReference>
<dbReference type="PANTHER" id="PTHR42878">
    <property type="entry name" value="TWO-COMPONENT HISTIDINE KINASE"/>
    <property type="match status" value="1"/>
</dbReference>
<dbReference type="GO" id="GO:0016020">
    <property type="term" value="C:membrane"/>
    <property type="evidence" value="ECO:0007669"/>
    <property type="project" value="UniProtKB-SubCell"/>
</dbReference>
<feature type="domain" description="PAS" evidence="14">
    <location>
        <begin position="3"/>
        <end position="55"/>
    </location>
</feature>
<evidence type="ECO:0000259" key="14">
    <source>
        <dbReference type="PROSITE" id="PS50112"/>
    </source>
</evidence>
<keyword evidence="12" id="KW-0472">Membrane</keyword>
<protein>
    <recommendedName>
        <fullName evidence="3">histidine kinase</fullName>
        <ecNumber evidence="3">2.7.13.3</ecNumber>
    </recommendedName>
</protein>
<dbReference type="GO" id="GO:0000155">
    <property type="term" value="F:phosphorelay sensor kinase activity"/>
    <property type="evidence" value="ECO:0007669"/>
    <property type="project" value="InterPro"/>
</dbReference>
<evidence type="ECO:0000256" key="3">
    <source>
        <dbReference type="ARBA" id="ARBA00012438"/>
    </source>
</evidence>
<keyword evidence="10" id="KW-1133">Transmembrane helix</keyword>
<keyword evidence="7" id="KW-0547">Nucleotide-binding</keyword>
<keyword evidence="11" id="KW-0902">Two-component regulatory system</keyword>
<keyword evidence="6" id="KW-0812">Transmembrane</keyword>
<dbReference type="SMART" id="SM00387">
    <property type="entry name" value="HATPase_c"/>
    <property type="match status" value="1"/>
</dbReference>
<keyword evidence="9" id="KW-0067">ATP-binding</keyword>
<keyword evidence="8 16" id="KW-0418">Kinase</keyword>
<dbReference type="CDD" id="cd00082">
    <property type="entry name" value="HisKA"/>
    <property type="match status" value="1"/>
</dbReference>
<comment type="subcellular location">
    <subcellularLocation>
        <location evidence="2">Membrane</location>
        <topology evidence="2">Multi-pass membrane protein</topology>
    </subcellularLocation>
</comment>
<feature type="domain" description="Histidine kinase" evidence="13">
    <location>
        <begin position="133"/>
        <end position="348"/>
    </location>
</feature>
<dbReference type="InterPro" id="IPR050351">
    <property type="entry name" value="BphY/WalK/GraS-like"/>
</dbReference>
<dbReference type="CDD" id="cd00130">
    <property type="entry name" value="PAS"/>
    <property type="match status" value="1"/>
</dbReference>
<evidence type="ECO:0000256" key="7">
    <source>
        <dbReference type="ARBA" id="ARBA00022741"/>
    </source>
</evidence>
<comment type="catalytic activity">
    <reaction evidence="1">
        <text>ATP + protein L-histidine = ADP + protein N-phospho-L-histidine.</text>
        <dbReference type="EC" id="2.7.13.3"/>
    </reaction>
</comment>
<dbReference type="Pfam" id="PF13426">
    <property type="entry name" value="PAS_9"/>
    <property type="match status" value="1"/>
</dbReference>